<name>A0A0P0CVF7_9BACT</name>
<feature type="region of interest" description="Disordered" evidence="1">
    <location>
        <begin position="73"/>
        <end position="123"/>
    </location>
</feature>
<organism evidence="3 4">
    <name type="scientific">Rufibacter tibetensis</name>
    <dbReference type="NCBI Taxonomy" id="512763"/>
    <lineage>
        <taxon>Bacteria</taxon>
        <taxon>Pseudomonadati</taxon>
        <taxon>Bacteroidota</taxon>
        <taxon>Cytophagia</taxon>
        <taxon>Cytophagales</taxon>
        <taxon>Hymenobacteraceae</taxon>
        <taxon>Rufibacter</taxon>
    </lineage>
</organism>
<dbReference type="EMBL" id="CP012643">
    <property type="protein sequence ID" value="ALI98431.1"/>
    <property type="molecule type" value="Genomic_DNA"/>
</dbReference>
<feature type="compositionally biased region" description="Basic and acidic residues" evidence="1">
    <location>
        <begin position="31"/>
        <end position="48"/>
    </location>
</feature>
<keyword evidence="2" id="KW-0732">Signal</keyword>
<accession>A0A0P0CVF7</accession>
<feature type="region of interest" description="Disordered" evidence="1">
    <location>
        <begin position="27"/>
        <end position="48"/>
    </location>
</feature>
<evidence type="ECO:0000313" key="3">
    <source>
        <dbReference type="EMBL" id="ALI98431.1"/>
    </source>
</evidence>
<feature type="signal peptide" evidence="2">
    <location>
        <begin position="1"/>
        <end position="24"/>
    </location>
</feature>
<evidence type="ECO:0000256" key="2">
    <source>
        <dbReference type="SAM" id="SignalP"/>
    </source>
</evidence>
<proteinExistence type="predicted"/>
<protein>
    <submittedName>
        <fullName evidence="3">Uncharacterized protein</fullName>
    </submittedName>
</protein>
<feature type="chain" id="PRO_5006042922" evidence="2">
    <location>
        <begin position="25"/>
        <end position="123"/>
    </location>
</feature>
<dbReference type="AlphaFoldDB" id="A0A0P0CVF7"/>
<dbReference type="RefSeq" id="WP_062542799.1">
    <property type="nucleotide sequence ID" value="NZ_CP012643.1"/>
</dbReference>
<evidence type="ECO:0000256" key="1">
    <source>
        <dbReference type="SAM" id="MobiDB-lite"/>
    </source>
</evidence>
<gene>
    <name evidence="3" type="ORF">DC20_04835</name>
</gene>
<reference evidence="3 4" key="1">
    <citation type="submission" date="2015-08" db="EMBL/GenBank/DDBJ databases">
        <title>Complete genome sequence of Rufibacter tibetensis strain 1351t, a radiation-resistant bacterium from tibet plateau.</title>
        <authorList>
            <person name="Dai J."/>
        </authorList>
    </citation>
    <scope>NUCLEOTIDE SEQUENCE [LARGE SCALE GENOMIC DNA]</scope>
    <source>
        <strain evidence="3 4">1351</strain>
    </source>
</reference>
<dbReference type="PATRIC" id="fig|512763.3.peg.1073"/>
<keyword evidence="4" id="KW-1185">Reference proteome</keyword>
<dbReference type="KEGG" id="rti:DC20_04835"/>
<sequence length="123" mass="13518">MKTKTLLFTLLTGAFTFFSAQAFAQSTQNEQEQKLEQDSIRDKAMGDKKRLNDLAAQKKSALSDAKVAKANAKEANRIENEASDAAREAKQAARMEAKAQRNRANADKQAKKAAKAVEKSDNN</sequence>
<dbReference type="Proteomes" id="UP000061382">
    <property type="component" value="Chromosome"/>
</dbReference>
<evidence type="ECO:0000313" key="4">
    <source>
        <dbReference type="Proteomes" id="UP000061382"/>
    </source>
</evidence>